<dbReference type="Pfam" id="PF13508">
    <property type="entry name" value="Acetyltransf_7"/>
    <property type="match status" value="1"/>
</dbReference>
<dbReference type="CDD" id="cd04301">
    <property type="entry name" value="NAT_SF"/>
    <property type="match status" value="1"/>
</dbReference>
<dbReference type="Proteomes" id="UP000430387">
    <property type="component" value="Unassembled WGS sequence"/>
</dbReference>
<dbReference type="SUPFAM" id="SSF55729">
    <property type="entry name" value="Acyl-CoA N-acyltransferases (Nat)"/>
    <property type="match status" value="1"/>
</dbReference>
<dbReference type="GO" id="GO:0016747">
    <property type="term" value="F:acyltransferase activity, transferring groups other than amino-acyl groups"/>
    <property type="evidence" value="ECO:0007669"/>
    <property type="project" value="InterPro"/>
</dbReference>
<name>A0A4C9CCU5_ECOLX</name>
<comment type="caution">
    <text evidence="2">The sequence shown here is derived from an EMBL/GenBank/DDBJ whole genome shotgun (WGS) entry which is preliminary data.</text>
</comment>
<reference evidence="4 5" key="1">
    <citation type="submission" date="2019-12" db="EMBL/GenBank/DDBJ databases">
        <title>Enteriobacteria Tanzani isolates_8377-8380.</title>
        <authorList>
            <person name="Subbiah M."/>
            <person name="Call D."/>
        </authorList>
    </citation>
    <scope>NUCLEOTIDE SEQUENCE [LARGE SCALE GENOMIC DNA]</scope>
    <source>
        <strain evidence="3 5">8379wE2</strain>
        <strain evidence="2 4">8380wG1</strain>
    </source>
</reference>
<organism evidence="2 4">
    <name type="scientific">Escherichia coli</name>
    <dbReference type="NCBI Taxonomy" id="562"/>
    <lineage>
        <taxon>Bacteria</taxon>
        <taxon>Pseudomonadati</taxon>
        <taxon>Pseudomonadota</taxon>
        <taxon>Gammaproteobacteria</taxon>
        <taxon>Enterobacterales</taxon>
        <taxon>Enterobacteriaceae</taxon>
        <taxon>Escherichia</taxon>
    </lineage>
</organism>
<evidence type="ECO:0000313" key="2">
    <source>
        <dbReference type="EMBL" id="MWR14657.1"/>
    </source>
</evidence>
<sequence length="155" mass="17609">MFIRPVKPSDVEPLLDMLLASGQFDQDGLHHVQKTLTHYFSGQSADLWFSAEHLGLAGIAYCAPEVMTNDVWNLLMLWISPSHQRQGVGHLLINEIEKELTIKQARLLLVETSSHIDFSAGRAFYTKQGFINEAIIRNYYDVGEDKVIFTKNMQS</sequence>
<dbReference type="InterPro" id="IPR000182">
    <property type="entry name" value="GNAT_dom"/>
</dbReference>
<evidence type="ECO:0000313" key="5">
    <source>
        <dbReference type="Proteomes" id="UP000460875"/>
    </source>
</evidence>
<evidence type="ECO:0000313" key="4">
    <source>
        <dbReference type="Proteomes" id="UP000430387"/>
    </source>
</evidence>
<proteinExistence type="predicted"/>
<dbReference type="RefSeq" id="WP_000470660.1">
    <property type="nucleotide sequence ID" value="NZ_BFXJ01000064.1"/>
</dbReference>
<accession>A0A4C9CCU5</accession>
<dbReference type="PROSITE" id="PS51186">
    <property type="entry name" value="GNAT"/>
    <property type="match status" value="1"/>
</dbReference>
<evidence type="ECO:0000259" key="1">
    <source>
        <dbReference type="PROSITE" id="PS51186"/>
    </source>
</evidence>
<dbReference type="InterPro" id="IPR016181">
    <property type="entry name" value="Acyl_CoA_acyltransferase"/>
</dbReference>
<gene>
    <name evidence="3" type="ORF">GP975_10460</name>
    <name evidence="2" type="ORF">GQA06_12765</name>
</gene>
<keyword evidence="2" id="KW-0808">Transferase</keyword>
<dbReference type="AlphaFoldDB" id="A0A4C9CCU5"/>
<evidence type="ECO:0000313" key="3">
    <source>
        <dbReference type="EMBL" id="MWR38486.1"/>
    </source>
</evidence>
<feature type="domain" description="N-acetyltransferase" evidence="1">
    <location>
        <begin position="1"/>
        <end position="154"/>
    </location>
</feature>
<dbReference type="EMBL" id="WTQJ01000251">
    <property type="protein sequence ID" value="MWR14657.1"/>
    <property type="molecule type" value="Genomic_DNA"/>
</dbReference>
<dbReference type="EMBL" id="WTQT01000166">
    <property type="protein sequence ID" value="MWR38486.1"/>
    <property type="molecule type" value="Genomic_DNA"/>
</dbReference>
<dbReference type="Proteomes" id="UP000460875">
    <property type="component" value="Unassembled WGS sequence"/>
</dbReference>
<dbReference type="Gene3D" id="3.40.630.30">
    <property type="match status" value="1"/>
</dbReference>
<protein>
    <submittedName>
        <fullName evidence="2">GNAT family N-acetyltransferase</fullName>
    </submittedName>
</protein>